<keyword evidence="5" id="KW-0051">Antiviral defense</keyword>
<evidence type="ECO:0000256" key="7">
    <source>
        <dbReference type="SAM" id="MobiDB-lite"/>
    </source>
</evidence>
<evidence type="ECO:0000313" key="11">
    <source>
        <dbReference type="Proteomes" id="UP000182882"/>
    </source>
</evidence>
<accession>A0A1H8ZHF7</accession>
<reference evidence="11" key="1">
    <citation type="submission" date="2016-10" db="EMBL/GenBank/DDBJ databases">
        <authorList>
            <person name="Varghese N."/>
            <person name="Submissions S."/>
        </authorList>
    </citation>
    <scope>NUCLEOTIDE SEQUENCE [LARGE SCALE GENOMIC DNA]</scope>
    <source>
        <strain evidence="11">Nm10</strain>
    </source>
</reference>
<evidence type="ECO:0000256" key="1">
    <source>
        <dbReference type="ARBA" id="ARBA00003640"/>
    </source>
</evidence>
<keyword evidence="4" id="KW-0694">RNA-binding</keyword>
<dbReference type="InterPro" id="IPR010149">
    <property type="entry name" value="CRISPR-assoc_prot_Csm2_III-A"/>
</dbReference>
<dbReference type="Pfam" id="PF03750">
    <property type="entry name" value="Csm2_III-A"/>
    <property type="match status" value="1"/>
</dbReference>
<dbReference type="GO" id="GO:0051607">
    <property type="term" value="P:defense response to virus"/>
    <property type="evidence" value="ECO:0007669"/>
    <property type="project" value="UniProtKB-KW"/>
</dbReference>
<evidence type="ECO:0000256" key="3">
    <source>
        <dbReference type="ARBA" id="ARBA00016118"/>
    </source>
</evidence>
<dbReference type="STRING" id="44577.ATY38_03680"/>
<evidence type="ECO:0000256" key="2">
    <source>
        <dbReference type="ARBA" id="ARBA00006896"/>
    </source>
</evidence>
<feature type="compositionally biased region" description="Polar residues" evidence="7">
    <location>
        <begin position="1"/>
        <end position="11"/>
    </location>
</feature>
<comment type="function">
    <text evidence="1">This subunit may be involved in monitoring complementarity of crRNA and target RNA.</text>
</comment>
<evidence type="ECO:0000313" key="8">
    <source>
        <dbReference type="EMBL" id="SDT87280.1"/>
    </source>
</evidence>
<dbReference type="Proteomes" id="UP000181998">
    <property type="component" value="Unassembled WGS sequence"/>
</dbReference>
<dbReference type="EMBL" id="FOFX01000001">
    <property type="protein sequence ID" value="SEP63774.1"/>
    <property type="molecule type" value="Genomic_DNA"/>
</dbReference>
<gene>
    <name evidence="8" type="ORF">SAMN05216406_10713</name>
    <name evidence="9" type="ORF">SAMN05421510_100146</name>
</gene>
<organism evidence="9 10">
    <name type="scientific">Nitrosomonas ureae</name>
    <dbReference type="NCBI Taxonomy" id="44577"/>
    <lineage>
        <taxon>Bacteria</taxon>
        <taxon>Pseudomonadati</taxon>
        <taxon>Pseudomonadota</taxon>
        <taxon>Betaproteobacteria</taxon>
        <taxon>Nitrosomonadales</taxon>
        <taxon>Nitrosomonadaceae</taxon>
        <taxon>Nitrosomonas</taxon>
    </lineage>
</organism>
<dbReference type="OrthoDB" id="9803002at2"/>
<dbReference type="NCBIfam" id="TIGR01870">
    <property type="entry name" value="cas_TM1810_Csm2"/>
    <property type="match status" value="1"/>
</dbReference>
<comment type="similarity">
    <text evidence="2">Belongs to the CRISPR-associated Csm2 family.</text>
</comment>
<protein>
    <recommendedName>
        <fullName evidence="3">CRISPR system Cms protein Csm2</fullName>
    </recommendedName>
    <alternativeName>
        <fullName evidence="6">CRISPR type III A-associated protein Csm2</fullName>
    </alternativeName>
</protein>
<evidence type="ECO:0000313" key="10">
    <source>
        <dbReference type="Proteomes" id="UP000181998"/>
    </source>
</evidence>
<name>A0A1H8ZHF7_9PROT</name>
<dbReference type="Proteomes" id="UP000182882">
    <property type="component" value="Unassembled WGS sequence"/>
</dbReference>
<dbReference type="AlphaFoldDB" id="A0A1H8ZHF7"/>
<evidence type="ECO:0000313" key="9">
    <source>
        <dbReference type="EMBL" id="SEP63774.1"/>
    </source>
</evidence>
<reference evidence="9 10" key="2">
    <citation type="submission" date="2016-10" db="EMBL/GenBank/DDBJ databases">
        <authorList>
            <person name="de Groot N.N."/>
        </authorList>
    </citation>
    <scope>NUCLEOTIDE SEQUENCE [LARGE SCALE GENOMIC DNA]</scope>
    <source>
        <strain evidence="8">Nm10</strain>
        <strain evidence="9 10">Nm9</strain>
    </source>
</reference>
<evidence type="ECO:0000256" key="4">
    <source>
        <dbReference type="ARBA" id="ARBA00022884"/>
    </source>
</evidence>
<keyword evidence="11" id="KW-1185">Reference proteome</keyword>
<proteinExistence type="inferred from homology"/>
<evidence type="ECO:0000256" key="5">
    <source>
        <dbReference type="ARBA" id="ARBA00023118"/>
    </source>
</evidence>
<feature type="region of interest" description="Disordered" evidence="7">
    <location>
        <begin position="1"/>
        <end position="23"/>
    </location>
</feature>
<evidence type="ECO:0000256" key="6">
    <source>
        <dbReference type="ARBA" id="ARBA00031723"/>
    </source>
</evidence>
<dbReference type="GO" id="GO:0003723">
    <property type="term" value="F:RNA binding"/>
    <property type="evidence" value="ECO:0007669"/>
    <property type="project" value="UniProtKB-KW"/>
</dbReference>
<dbReference type="RefSeq" id="WP_082632992.1">
    <property type="nucleotide sequence ID" value="NZ_CP013341.1"/>
</dbReference>
<dbReference type="EMBL" id="FNLN01000007">
    <property type="protein sequence ID" value="SDT87280.1"/>
    <property type="molecule type" value="Genomic_DNA"/>
</dbReference>
<sequence>MTYQSQSRTGQNRGGYEDRQPTPIDTSKVLFKNIASDLFDDVARKAAEKIAENKNSNKPTQLRRFYDEIVMWENKASLNPSKFPEYLPFVRMINAKAAYARGRKLIDDNYVKLIADCLKQVETTNDLRHFKLFMEAFMGFYKEKRPKD</sequence>